<dbReference type="InterPro" id="IPR029058">
    <property type="entry name" value="AB_hydrolase_fold"/>
</dbReference>
<accession>A0A917ZQ66</accession>
<dbReference type="AlphaFoldDB" id="A0A917ZQ66"/>
<reference evidence="6" key="2">
    <citation type="submission" date="2020-09" db="EMBL/GenBank/DDBJ databases">
        <authorList>
            <person name="Sun Q."/>
            <person name="Zhou Y."/>
        </authorList>
    </citation>
    <scope>NUCLEOTIDE SEQUENCE</scope>
    <source>
        <strain evidence="6">CGMCC 4.7201</strain>
    </source>
</reference>
<dbReference type="PANTHER" id="PTHR43248:SF29">
    <property type="entry name" value="TRIPEPTIDYL AMINOPEPTIDASE"/>
    <property type="match status" value="1"/>
</dbReference>
<dbReference type="InterPro" id="IPR013595">
    <property type="entry name" value="Pept_S33_TAP-like_C"/>
</dbReference>
<dbReference type="PANTHER" id="PTHR43248">
    <property type="entry name" value="2-SUCCINYL-6-HYDROXY-2,4-CYCLOHEXADIENE-1-CARBOXYLATE SYNTHASE"/>
    <property type="match status" value="1"/>
</dbReference>
<evidence type="ECO:0000256" key="2">
    <source>
        <dbReference type="ARBA" id="ARBA00022729"/>
    </source>
</evidence>
<sequence length="527" mass="56272">MSPKRPERRPRVAVAFAVVALVISGCSSGVTSGSSTSDAPSGSPNPKVTSLLSPAPGQTPGALRPYYDQKLEWRECGVPDFECATMKVPLDYAKPNPADDVKIAVSRKKAEGTDRIGSLLVNPGGPGGSAIDYLQQAAALGYPQVVRDRFDMVAFDPRGVGRSKPVECLSDQEMDEFTRTDTTPDSKSEANRVVAEDKKFAQGCEKRTGKLLPHVSTVEAARDMDVLRAALGDDKLSYVGLSYGTFLGATYAGLFPSRVGRLVLDGAMDPTVDAREAARAQAGGFETAFNSFAKDCTKRPGCPLGDSVQQAGTELDTFFKQLDAKPLKTQDDARTLNEPLATTGVMSAMYDESFWPVLRQALTAAEHGDGTDLLRLSDLYYEREGGKYSNLMYANAAVNCLDLPPAARGPADVDKALPSFKKTSPRFGVTMAWSALGCAYWPVPSTGKPHRIEAKGAAPILVVGTTRDPATPYTWAQSLATQLDSGVLLTYEGDGHTAYTRGSKCVDSAINTYLTEGKPPADGKHCS</sequence>
<dbReference type="SUPFAM" id="SSF53474">
    <property type="entry name" value="alpha/beta-Hydrolases"/>
    <property type="match status" value="1"/>
</dbReference>
<name>A0A917ZQ66_9ACTN</name>
<evidence type="ECO:0000259" key="5">
    <source>
        <dbReference type="Pfam" id="PF08386"/>
    </source>
</evidence>
<dbReference type="Gene3D" id="3.40.50.1820">
    <property type="entry name" value="alpha/beta hydrolase"/>
    <property type="match status" value="1"/>
</dbReference>
<dbReference type="Pfam" id="PF08386">
    <property type="entry name" value="Abhydrolase_4"/>
    <property type="match status" value="1"/>
</dbReference>
<evidence type="ECO:0000256" key="1">
    <source>
        <dbReference type="ARBA" id="ARBA00010088"/>
    </source>
</evidence>
<dbReference type="RefSeq" id="WP_189132375.1">
    <property type="nucleotide sequence ID" value="NZ_BMMS01000013.1"/>
</dbReference>
<dbReference type="Proteomes" id="UP000641932">
    <property type="component" value="Unassembled WGS sequence"/>
</dbReference>
<feature type="region of interest" description="Disordered" evidence="4">
    <location>
        <begin position="29"/>
        <end position="59"/>
    </location>
</feature>
<gene>
    <name evidence="6" type="ORF">GCM10012280_32270</name>
</gene>
<evidence type="ECO:0000313" key="6">
    <source>
        <dbReference type="EMBL" id="GGO89354.1"/>
    </source>
</evidence>
<dbReference type="InterPro" id="IPR051601">
    <property type="entry name" value="Serine_prot/Carboxylest_S33"/>
</dbReference>
<protein>
    <submittedName>
        <fullName evidence="6">Proteinase</fullName>
    </submittedName>
</protein>
<evidence type="ECO:0000313" key="7">
    <source>
        <dbReference type="Proteomes" id="UP000641932"/>
    </source>
</evidence>
<keyword evidence="2" id="KW-0732">Signal</keyword>
<feature type="domain" description="Peptidase S33 tripeptidyl aminopeptidase-like C-terminal" evidence="5">
    <location>
        <begin position="425"/>
        <end position="526"/>
    </location>
</feature>
<proteinExistence type="inferred from homology"/>
<dbReference type="EMBL" id="BMMS01000013">
    <property type="protein sequence ID" value="GGO89354.1"/>
    <property type="molecule type" value="Genomic_DNA"/>
</dbReference>
<evidence type="ECO:0000256" key="3">
    <source>
        <dbReference type="ARBA" id="ARBA00022801"/>
    </source>
</evidence>
<evidence type="ECO:0000256" key="4">
    <source>
        <dbReference type="SAM" id="MobiDB-lite"/>
    </source>
</evidence>
<comment type="caution">
    <text evidence="6">The sequence shown here is derived from an EMBL/GenBank/DDBJ whole genome shotgun (WGS) entry which is preliminary data.</text>
</comment>
<keyword evidence="3" id="KW-0378">Hydrolase</keyword>
<dbReference type="GO" id="GO:0016787">
    <property type="term" value="F:hydrolase activity"/>
    <property type="evidence" value="ECO:0007669"/>
    <property type="project" value="UniProtKB-KW"/>
</dbReference>
<reference evidence="6" key="1">
    <citation type="journal article" date="2014" name="Int. J. Syst. Evol. Microbiol.">
        <title>Complete genome sequence of Corynebacterium casei LMG S-19264T (=DSM 44701T), isolated from a smear-ripened cheese.</title>
        <authorList>
            <consortium name="US DOE Joint Genome Institute (JGI-PGF)"/>
            <person name="Walter F."/>
            <person name="Albersmeier A."/>
            <person name="Kalinowski J."/>
            <person name="Ruckert C."/>
        </authorList>
    </citation>
    <scope>NUCLEOTIDE SEQUENCE</scope>
    <source>
        <strain evidence="6">CGMCC 4.7201</strain>
    </source>
</reference>
<organism evidence="6 7">
    <name type="scientific">Wenjunlia tyrosinilytica</name>
    <dbReference type="NCBI Taxonomy" id="1544741"/>
    <lineage>
        <taxon>Bacteria</taxon>
        <taxon>Bacillati</taxon>
        <taxon>Actinomycetota</taxon>
        <taxon>Actinomycetes</taxon>
        <taxon>Kitasatosporales</taxon>
        <taxon>Streptomycetaceae</taxon>
        <taxon>Wenjunlia</taxon>
    </lineage>
</organism>
<keyword evidence="7" id="KW-1185">Reference proteome</keyword>
<feature type="compositionally biased region" description="Low complexity" evidence="4">
    <location>
        <begin position="29"/>
        <end position="44"/>
    </location>
</feature>
<dbReference type="PROSITE" id="PS51257">
    <property type="entry name" value="PROKAR_LIPOPROTEIN"/>
    <property type="match status" value="1"/>
</dbReference>
<comment type="similarity">
    <text evidence="1">Belongs to the peptidase S33 family.</text>
</comment>